<organism evidence="2 3">
    <name type="scientific">Actinokineospora guangxiensis</name>
    <dbReference type="NCBI Taxonomy" id="1490288"/>
    <lineage>
        <taxon>Bacteria</taxon>
        <taxon>Bacillati</taxon>
        <taxon>Actinomycetota</taxon>
        <taxon>Actinomycetes</taxon>
        <taxon>Pseudonocardiales</taxon>
        <taxon>Pseudonocardiaceae</taxon>
        <taxon>Actinokineospora</taxon>
    </lineage>
</organism>
<sequence length="173" mass="17232">MTTLDHPAVRVIAAELRARGMTGAADGIRFLHEDMRTAAAAAAALGVDVGAIANSLVFAADHGGRKLPLLVLTSGAHRADPARLAALTGADSVGRADPAFVRAHTGHAIGGVGPLGHPAPLRTLVDVALAGHPVVWAAAGHPKSLFPTTYADLLALTGGTAAAVAAGEDDSVP</sequence>
<protein>
    <submittedName>
        <fullName evidence="2">YbaK/EbsC family protein</fullName>
    </submittedName>
</protein>
<gene>
    <name evidence="2" type="ORF">ACFPM7_11635</name>
</gene>
<keyword evidence="3" id="KW-1185">Reference proteome</keyword>
<feature type="domain" description="YbaK/aminoacyl-tRNA synthetase-associated" evidence="1">
    <location>
        <begin position="32"/>
        <end position="155"/>
    </location>
</feature>
<evidence type="ECO:0000259" key="1">
    <source>
        <dbReference type="Pfam" id="PF04073"/>
    </source>
</evidence>
<proteinExistence type="predicted"/>
<name>A0ABW0EJT4_9PSEU</name>
<dbReference type="SUPFAM" id="SSF55826">
    <property type="entry name" value="YbaK/ProRS associated domain"/>
    <property type="match status" value="1"/>
</dbReference>
<dbReference type="InterPro" id="IPR036754">
    <property type="entry name" value="YbaK/aa-tRNA-synt-asso_dom_sf"/>
</dbReference>
<comment type="caution">
    <text evidence="2">The sequence shown here is derived from an EMBL/GenBank/DDBJ whole genome shotgun (WGS) entry which is preliminary data.</text>
</comment>
<dbReference type="EMBL" id="JBHSKF010000004">
    <property type="protein sequence ID" value="MFC5287702.1"/>
    <property type="molecule type" value="Genomic_DNA"/>
</dbReference>
<dbReference type="Pfam" id="PF04073">
    <property type="entry name" value="tRNA_edit"/>
    <property type="match status" value="1"/>
</dbReference>
<evidence type="ECO:0000313" key="3">
    <source>
        <dbReference type="Proteomes" id="UP001596157"/>
    </source>
</evidence>
<reference evidence="3" key="1">
    <citation type="journal article" date="2019" name="Int. J. Syst. Evol. Microbiol.">
        <title>The Global Catalogue of Microorganisms (GCM) 10K type strain sequencing project: providing services to taxonomists for standard genome sequencing and annotation.</title>
        <authorList>
            <consortium name="The Broad Institute Genomics Platform"/>
            <consortium name="The Broad Institute Genome Sequencing Center for Infectious Disease"/>
            <person name="Wu L."/>
            <person name="Ma J."/>
        </authorList>
    </citation>
    <scope>NUCLEOTIDE SEQUENCE [LARGE SCALE GENOMIC DNA]</scope>
    <source>
        <strain evidence="3">CCUG 59778</strain>
    </source>
</reference>
<dbReference type="PANTHER" id="PTHR30411">
    <property type="entry name" value="CYTOPLASMIC PROTEIN"/>
    <property type="match status" value="1"/>
</dbReference>
<dbReference type="CDD" id="cd04333">
    <property type="entry name" value="ProX_deacylase"/>
    <property type="match status" value="1"/>
</dbReference>
<dbReference type="InterPro" id="IPR007214">
    <property type="entry name" value="YbaK/aa-tRNA-synth-assoc-dom"/>
</dbReference>
<evidence type="ECO:0000313" key="2">
    <source>
        <dbReference type="EMBL" id="MFC5287702.1"/>
    </source>
</evidence>
<dbReference type="PANTHER" id="PTHR30411:SF1">
    <property type="entry name" value="CYTOPLASMIC PROTEIN"/>
    <property type="match status" value="1"/>
</dbReference>
<dbReference type="RefSeq" id="WP_378246912.1">
    <property type="nucleotide sequence ID" value="NZ_JBHSKF010000004.1"/>
</dbReference>
<dbReference type="Proteomes" id="UP001596157">
    <property type="component" value="Unassembled WGS sequence"/>
</dbReference>
<dbReference type="Gene3D" id="3.90.960.10">
    <property type="entry name" value="YbaK/aminoacyl-tRNA synthetase-associated domain"/>
    <property type="match status" value="1"/>
</dbReference>
<accession>A0ABW0EJT4</accession>